<dbReference type="EMBL" id="VSRR010000775">
    <property type="protein sequence ID" value="MPC19516.1"/>
    <property type="molecule type" value="Genomic_DNA"/>
</dbReference>
<feature type="compositionally biased region" description="Low complexity" evidence="1">
    <location>
        <begin position="228"/>
        <end position="247"/>
    </location>
</feature>
<name>A0A5B7DEI9_PORTR</name>
<reference evidence="3 4" key="1">
    <citation type="submission" date="2019-05" db="EMBL/GenBank/DDBJ databases">
        <title>Another draft genome of Portunus trituberculatus and its Hox gene families provides insights of decapod evolution.</title>
        <authorList>
            <person name="Jeong J.-H."/>
            <person name="Song I."/>
            <person name="Kim S."/>
            <person name="Choi T."/>
            <person name="Kim D."/>
            <person name="Ryu S."/>
            <person name="Kim W."/>
        </authorList>
    </citation>
    <scope>NUCLEOTIDE SEQUENCE [LARGE SCALE GENOMIC DNA]</scope>
    <source>
        <tissue evidence="3">Muscle</tissue>
    </source>
</reference>
<dbReference type="Pfam" id="PF23788">
    <property type="entry name" value="EDRF1_N"/>
    <property type="match status" value="2"/>
</dbReference>
<feature type="region of interest" description="Disordered" evidence="1">
    <location>
        <begin position="216"/>
        <end position="264"/>
    </location>
</feature>
<dbReference type="Proteomes" id="UP000324222">
    <property type="component" value="Unassembled WGS sequence"/>
</dbReference>
<evidence type="ECO:0000313" key="4">
    <source>
        <dbReference type="Proteomes" id="UP000324222"/>
    </source>
</evidence>
<dbReference type="PANTHER" id="PTHR15000">
    <property type="entry name" value="ERYTHROID DIFFERENTIATION-RELATED FACTOR 1"/>
    <property type="match status" value="1"/>
</dbReference>
<dbReference type="InterPro" id="IPR056582">
    <property type="entry name" value="EDRF1_N"/>
</dbReference>
<organism evidence="3 4">
    <name type="scientific">Portunus trituberculatus</name>
    <name type="common">Swimming crab</name>
    <name type="synonym">Neptunus trituberculatus</name>
    <dbReference type="NCBI Taxonomy" id="210409"/>
    <lineage>
        <taxon>Eukaryota</taxon>
        <taxon>Metazoa</taxon>
        <taxon>Ecdysozoa</taxon>
        <taxon>Arthropoda</taxon>
        <taxon>Crustacea</taxon>
        <taxon>Multicrustacea</taxon>
        <taxon>Malacostraca</taxon>
        <taxon>Eumalacostraca</taxon>
        <taxon>Eucarida</taxon>
        <taxon>Decapoda</taxon>
        <taxon>Pleocyemata</taxon>
        <taxon>Brachyura</taxon>
        <taxon>Eubrachyura</taxon>
        <taxon>Portunoidea</taxon>
        <taxon>Portunidae</taxon>
        <taxon>Portuninae</taxon>
        <taxon>Portunus</taxon>
    </lineage>
</organism>
<dbReference type="AlphaFoldDB" id="A0A5B7DEI9"/>
<evidence type="ECO:0000259" key="2">
    <source>
        <dbReference type="Pfam" id="PF23788"/>
    </source>
</evidence>
<evidence type="ECO:0000256" key="1">
    <source>
        <dbReference type="SAM" id="MobiDB-lite"/>
    </source>
</evidence>
<proteinExistence type="predicted"/>
<accession>A0A5B7DEI9</accession>
<feature type="domain" description="EDRF1 N-terminal" evidence="2">
    <location>
        <begin position="261"/>
        <end position="325"/>
    </location>
</feature>
<evidence type="ECO:0000313" key="3">
    <source>
        <dbReference type="EMBL" id="MPC19516.1"/>
    </source>
</evidence>
<comment type="caution">
    <text evidence="3">The sequence shown here is derived from an EMBL/GenBank/DDBJ whole genome shotgun (WGS) entry which is preliminary data.</text>
</comment>
<dbReference type="PANTHER" id="PTHR15000:SF1">
    <property type="entry name" value="ERYTHROID DIFFERENTIATION-RELATED FACTOR 1"/>
    <property type="match status" value="1"/>
</dbReference>
<dbReference type="GO" id="GO:0045893">
    <property type="term" value="P:positive regulation of DNA-templated transcription"/>
    <property type="evidence" value="ECO:0007669"/>
    <property type="project" value="TreeGrafter"/>
</dbReference>
<keyword evidence="4" id="KW-1185">Reference proteome</keyword>
<gene>
    <name evidence="3" type="primary">EDRF1_0</name>
    <name evidence="3" type="ORF">E2C01_012431</name>
</gene>
<feature type="domain" description="EDRF1 N-terminal" evidence="2">
    <location>
        <begin position="84"/>
        <end position="219"/>
    </location>
</feature>
<sequence length="341" mass="37917">MEENDEELEGSMKEADSITLTPSMMSSLVISPSKSLACPSPRVLSPIRKSPVGAQGDFMDDRDEAHTEDLLFEGHLGDTQDMRIHSSAVVKSSEASGCGGGFVMAHQFPDCIGDVDVVSDAENIKKLLKIPFNSKAHVSMMIHRVGKTLLIDDFDIYKYLLRQSEKEWQWLRKFFFENVLQSLARSEAVLVRPNKSRDVVQSRSLLSKFLYHSVNEEACPPTPPPRPVTESPVSVRRPSLISSSSGSTGEVMPEPTMEEQLPQASSQAFTRTVVWDFEDLHMLIGTDLPIFGGGTHPCVSLRLRDMSKPISILTGELQWLFDSWCGSCHKTGVAWRHLSPL</sequence>
<protein>
    <submittedName>
        <fullName evidence="3">Erythroid differentiation-related factor 1</fullName>
    </submittedName>
</protein>